<dbReference type="RefSeq" id="WP_067307178.1">
    <property type="nucleotide sequence ID" value="NZ_CP016279.1"/>
</dbReference>
<dbReference type="Proteomes" id="UP001519309">
    <property type="component" value="Unassembled WGS sequence"/>
</dbReference>
<dbReference type="EMBL" id="CP016279">
    <property type="protein sequence ID" value="ANP51915.1"/>
    <property type="molecule type" value="Genomic_DNA"/>
</dbReference>
<evidence type="ECO:0000313" key="4">
    <source>
        <dbReference type="Proteomes" id="UP001519309"/>
    </source>
</evidence>
<dbReference type="Proteomes" id="UP000092659">
    <property type="component" value="Chromosome"/>
</dbReference>
<evidence type="ECO:0000313" key="2">
    <source>
        <dbReference type="EMBL" id="MBP2056350.1"/>
    </source>
</evidence>
<evidence type="ECO:0000313" key="3">
    <source>
        <dbReference type="Proteomes" id="UP000092659"/>
    </source>
</evidence>
<protein>
    <submittedName>
        <fullName evidence="1">Uncharacterized protein</fullName>
    </submittedName>
</protein>
<dbReference type="KEGG" id="sgs:AVL59_22160"/>
<dbReference type="AlphaFoldDB" id="A0A1B1AZD0"/>
<accession>A0A1B1AZD0</accession>
<sequence>MYPWIVTIPTIRTVAAGTTVCGSQTLVVHADRHWQARDLALSAAATDQAARRRRGALLDTAGVDVARWRGDGFSQLVC</sequence>
<gene>
    <name evidence="1" type="ORF">AVL59_22160</name>
    <name evidence="2" type="ORF">J2Z21_009368</name>
</gene>
<reference evidence="2 4" key="2">
    <citation type="submission" date="2021-03" db="EMBL/GenBank/DDBJ databases">
        <title>Genomic Encyclopedia of Type Strains, Phase IV (KMG-IV): sequencing the most valuable type-strain genomes for metagenomic binning, comparative biology and taxonomic classification.</title>
        <authorList>
            <person name="Goeker M."/>
        </authorList>
    </citation>
    <scope>NUCLEOTIDE SEQUENCE [LARGE SCALE GENOMIC DNA]</scope>
    <source>
        <strain evidence="2 4">DSM 40499</strain>
    </source>
</reference>
<dbReference type="EMBL" id="JAGGLP010000045">
    <property type="protein sequence ID" value="MBP2056350.1"/>
    <property type="molecule type" value="Genomic_DNA"/>
</dbReference>
<reference evidence="1 3" key="1">
    <citation type="submission" date="2016-06" db="EMBL/GenBank/DDBJ databases">
        <title>Complete genome sequence of Streptomyces griseochromogenes ATCC 14511, the Blasticidin S producer.</title>
        <authorList>
            <person name="Wu L."/>
        </authorList>
    </citation>
    <scope>NUCLEOTIDE SEQUENCE [LARGE SCALE GENOMIC DNA]</scope>
    <source>
        <strain evidence="1 3">ATCC 14511</strain>
    </source>
</reference>
<proteinExistence type="predicted"/>
<name>A0A1B1AZD0_9ACTN</name>
<organism evidence="1 3">
    <name type="scientific">Streptomyces griseochromogenes</name>
    <dbReference type="NCBI Taxonomy" id="68214"/>
    <lineage>
        <taxon>Bacteria</taxon>
        <taxon>Bacillati</taxon>
        <taxon>Actinomycetota</taxon>
        <taxon>Actinomycetes</taxon>
        <taxon>Kitasatosporales</taxon>
        <taxon>Streptomycetaceae</taxon>
        <taxon>Streptomyces</taxon>
    </lineage>
</organism>
<evidence type="ECO:0000313" key="1">
    <source>
        <dbReference type="EMBL" id="ANP51915.1"/>
    </source>
</evidence>
<keyword evidence="4" id="KW-1185">Reference proteome</keyword>